<comment type="caution">
    <text evidence="1">The sequence shown here is derived from an EMBL/GenBank/DDBJ whole genome shotgun (WGS) entry which is preliminary data.</text>
</comment>
<dbReference type="EMBL" id="NCKW01020179">
    <property type="protein sequence ID" value="POM58678.1"/>
    <property type="molecule type" value="Genomic_DNA"/>
</dbReference>
<sequence length="126" mass="14210">MPGEESCMNVRLDKTFLQTHEQASGTAFSNIIGYTVTGPKLHLFLKECAIGRPNNVTLRGMVPKAQVLQQKHVNANSNVSRRDVIVRTLIKMIEFTEEDRTRKNDTGRGSDTLFDDYATNHQIQCT</sequence>
<accession>A0A2P4WZF0</accession>
<dbReference type="AlphaFoldDB" id="A0A2P4WZF0"/>
<name>A0A2P4WZF0_9STRA</name>
<protein>
    <submittedName>
        <fullName evidence="1">Uncharacterized protein</fullName>
    </submittedName>
</protein>
<evidence type="ECO:0000313" key="2">
    <source>
        <dbReference type="Proteomes" id="UP000237271"/>
    </source>
</evidence>
<organism evidence="1 2">
    <name type="scientific">Phytophthora palmivora</name>
    <dbReference type="NCBI Taxonomy" id="4796"/>
    <lineage>
        <taxon>Eukaryota</taxon>
        <taxon>Sar</taxon>
        <taxon>Stramenopiles</taxon>
        <taxon>Oomycota</taxon>
        <taxon>Peronosporomycetes</taxon>
        <taxon>Peronosporales</taxon>
        <taxon>Peronosporaceae</taxon>
        <taxon>Phytophthora</taxon>
    </lineage>
</organism>
<reference evidence="1 2" key="1">
    <citation type="journal article" date="2017" name="Genome Biol. Evol.">
        <title>Phytophthora megakarya and P. palmivora, closely related causal agents of cacao black pod rot, underwent increases in genome sizes and gene numbers by different mechanisms.</title>
        <authorList>
            <person name="Ali S.S."/>
            <person name="Shao J."/>
            <person name="Lary D.J."/>
            <person name="Kronmiller B."/>
            <person name="Shen D."/>
            <person name="Strem M.D."/>
            <person name="Amoako-Attah I."/>
            <person name="Akrofi A.Y."/>
            <person name="Begoude B.A."/>
            <person name="Ten Hoopen G.M."/>
            <person name="Coulibaly K."/>
            <person name="Kebe B.I."/>
            <person name="Melnick R.L."/>
            <person name="Guiltinan M.J."/>
            <person name="Tyler B.M."/>
            <person name="Meinhardt L.W."/>
            <person name="Bailey B.A."/>
        </authorList>
    </citation>
    <scope>NUCLEOTIDE SEQUENCE [LARGE SCALE GENOMIC DNA]</scope>
    <source>
        <strain evidence="2">sbr112.9</strain>
    </source>
</reference>
<keyword evidence="2" id="KW-1185">Reference proteome</keyword>
<proteinExistence type="predicted"/>
<gene>
    <name evidence="1" type="ORF">PHPALM_36641</name>
</gene>
<dbReference type="Proteomes" id="UP000237271">
    <property type="component" value="Unassembled WGS sequence"/>
</dbReference>
<evidence type="ECO:0000313" key="1">
    <source>
        <dbReference type="EMBL" id="POM58678.1"/>
    </source>
</evidence>